<dbReference type="AlphaFoldDB" id="A0A7W9KP14"/>
<feature type="transmembrane region" description="Helical" evidence="5">
    <location>
        <begin position="236"/>
        <end position="266"/>
    </location>
</feature>
<evidence type="ECO:0000313" key="7">
    <source>
        <dbReference type="EMBL" id="MBB5896072.1"/>
    </source>
</evidence>
<protein>
    <submittedName>
        <fullName evidence="7">Antimicrobial peptide system SdpB family protein</fullName>
    </submittedName>
</protein>
<gene>
    <name evidence="7" type="ORF">BJ998_007268</name>
</gene>
<name>A0A7W9KP14_9PSEU</name>
<reference evidence="7 8" key="1">
    <citation type="submission" date="2020-08" db="EMBL/GenBank/DDBJ databases">
        <title>Sequencing the genomes of 1000 actinobacteria strains.</title>
        <authorList>
            <person name="Klenk H.-P."/>
        </authorList>
    </citation>
    <scope>NUCLEOTIDE SEQUENCE [LARGE SCALE GENOMIC DNA]</scope>
    <source>
        <strain evidence="7 8">DSM 43851</strain>
    </source>
</reference>
<keyword evidence="8" id="KW-1185">Reference proteome</keyword>
<organism evidence="7 8">
    <name type="scientific">Kutzneria kofuensis</name>
    <dbReference type="NCBI Taxonomy" id="103725"/>
    <lineage>
        <taxon>Bacteria</taxon>
        <taxon>Bacillati</taxon>
        <taxon>Actinomycetota</taxon>
        <taxon>Actinomycetes</taxon>
        <taxon>Pseudonocardiales</taxon>
        <taxon>Pseudonocardiaceae</taxon>
        <taxon>Kutzneria</taxon>
    </lineage>
</organism>
<dbReference type="Proteomes" id="UP000585638">
    <property type="component" value="Unassembled WGS sequence"/>
</dbReference>
<dbReference type="GO" id="GO:0012505">
    <property type="term" value="C:endomembrane system"/>
    <property type="evidence" value="ECO:0007669"/>
    <property type="project" value="UniProtKB-SubCell"/>
</dbReference>
<accession>A0A7W9KP14</accession>
<evidence type="ECO:0000256" key="4">
    <source>
        <dbReference type="ARBA" id="ARBA00023136"/>
    </source>
</evidence>
<comment type="caution">
    <text evidence="7">The sequence shown here is derived from an EMBL/GenBank/DDBJ whole genome shotgun (WGS) entry which is preliminary data.</text>
</comment>
<evidence type="ECO:0000313" key="8">
    <source>
        <dbReference type="Proteomes" id="UP000585638"/>
    </source>
</evidence>
<dbReference type="PANTHER" id="PTHR39535:SF2">
    <property type="entry name" value="HTTM DOMAIN-CONTAINING PROTEIN"/>
    <property type="match status" value="1"/>
</dbReference>
<feature type="transmembrane region" description="Helical" evidence="5">
    <location>
        <begin position="212"/>
        <end position="230"/>
    </location>
</feature>
<evidence type="ECO:0000256" key="3">
    <source>
        <dbReference type="ARBA" id="ARBA00022989"/>
    </source>
</evidence>
<dbReference type="InterPro" id="IPR023894">
    <property type="entry name" value="Sporulation_SdpB"/>
</dbReference>
<evidence type="ECO:0000256" key="1">
    <source>
        <dbReference type="ARBA" id="ARBA00004127"/>
    </source>
</evidence>
<evidence type="ECO:0000259" key="6">
    <source>
        <dbReference type="SMART" id="SM00752"/>
    </source>
</evidence>
<evidence type="ECO:0000256" key="2">
    <source>
        <dbReference type="ARBA" id="ARBA00022692"/>
    </source>
</evidence>
<keyword evidence="4 5" id="KW-0472">Membrane</keyword>
<keyword evidence="2 5" id="KW-0812">Transmembrane</keyword>
<dbReference type="EMBL" id="JACHIR010000001">
    <property type="protein sequence ID" value="MBB5896072.1"/>
    <property type="molecule type" value="Genomic_DNA"/>
</dbReference>
<dbReference type="InterPro" id="IPR011020">
    <property type="entry name" value="HTTM-like"/>
</dbReference>
<dbReference type="RefSeq" id="WP_184867781.1">
    <property type="nucleotide sequence ID" value="NZ_BAAAWY010000035.1"/>
</dbReference>
<dbReference type="InterPro" id="IPR052964">
    <property type="entry name" value="Sporulation_signal_mat"/>
</dbReference>
<evidence type="ECO:0000256" key="5">
    <source>
        <dbReference type="SAM" id="Phobius"/>
    </source>
</evidence>
<sequence>MLTRLLEFEPRTRLLGVGRSLVAVAELLTLLFTTDPDLFPGVDDAPTGPQCGAGLRTVTLWCLNSGAVGQTVARYLAIAVLVAVAVGYRPRWTCIPHWYVSFSFAAALVSPTGGEHIAKIVALLLIPILLGDDRTWHWTRPSTPMSPRWRGAAAASHLAVRALVLSVYAQSAVSKFAEAAWRDGSALHYVFQDPYFGATPSAAAFLDGVGPVMTWATLAAETFLALSVFAGDRVRAWALAVGIVLHTGIAVVLGLVGFGLTMIGLLSISALLRDRQPAPEPVP</sequence>
<proteinExistence type="predicted"/>
<dbReference type="PANTHER" id="PTHR39535">
    <property type="entry name" value="SPORULATION-DELAYING PROTEIN SDPB"/>
    <property type="match status" value="1"/>
</dbReference>
<keyword evidence="3 5" id="KW-1133">Transmembrane helix</keyword>
<feature type="domain" description="HTTM-like" evidence="6">
    <location>
        <begin position="7"/>
        <end position="274"/>
    </location>
</feature>
<dbReference type="NCBIfam" id="TIGR04033">
    <property type="entry name" value="export_SdpB"/>
    <property type="match status" value="1"/>
</dbReference>
<comment type="subcellular location">
    <subcellularLocation>
        <location evidence="1">Endomembrane system</location>
        <topology evidence="1">Multi-pass membrane protein</topology>
    </subcellularLocation>
</comment>
<dbReference type="SMART" id="SM00752">
    <property type="entry name" value="HTTM"/>
    <property type="match status" value="1"/>
</dbReference>